<feature type="compositionally biased region" description="Gly residues" evidence="1">
    <location>
        <begin position="109"/>
        <end position="125"/>
    </location>
</feature>
<keyword evidence="3" id="KW-1185">Reference proteome</keyword>
<protein>
    <submittedName>
        <fullName evidence="2">Uncharacterized protein</fullName>
    </submittedName>
</protein>
<sequence>MQAPSAAAEPDGEGRQFLDVQRHAAAVQLLGRSLAVAHLRAQAAMPKGSSLHMPAKPAATIKQEDGAALPLRQQQQRGQAAAAQHANTPQQVIKAAQQLAGWVRLAGPGEAGEGEGMAGQGGGGAAFEDDDGLLGAGGAELAEDMLDEEEWV</sequence>
<reference evidence="2 3" key="1">
    <citation type="submission" date="2023-05" db="EMBL/GenBank/DDBJ databases">
        <title>A 100% complete, gapless, phased diploid assembly of the Scenedesmus obliquus UTEX 3031 genome.</title>
        <authorList>
            <person name="Biondi T.C."/>
            <person name="Hanschen E.R."/>
            <person name="Kwon T."/>
            <person name="Eng W."/>
            <person name="Kruse C.P.S."/>
            <person name="Koehler S.I."/>
            <person name="Kunde Y."/>
            <person name="Gleasner C.D."/>
            <person name="You Mak K.T."/>
            <person name="Polle J."/>
            <person name="Hovde B.T."/>
            <person name="Starkenburg S.R."/>
        </authorList>
    </citation>
    <scope>NUCLEOTIDE SEQUENCE [LARGE SCALE GENOMIC DNA]</scope>
    <source>
        <strain evidence="2 3">DOE0152z</strain>
    </source>
</reference>
<organism evidence="2 3">
    <name type="scientific">Tetradesmus obliquus</name>
    <name type="common">Green alga</name>
    <name type="synonym">Acutodesmus obliquus</name>
    <dbReference type="NCBI Taxonomy" id="3088"/>
    <lineage>
        <taxon>Eukaryota</taxon>
        <taxon>Viridiplantae</taxon>
        <taxon>Chlorophyta</taxon>
        <taxon>core chlorophytes</taxon>
        <taxon>Chlorophyceae</taxon>
        <taxon>CS clade</taxon>
        <taxon>Sphaeropleales</taxon>
        <taxon>Scenedesmaceae</taxon>
        <taxon>Tetradesmus</taxon>
    </lineage>
</organism>
<name>A0ABY8U5F0_TETOB</name>
<evidence type="ECO:0000256" key="1">
    <source>
        <dbReference type="SAM" id="MobiDB-lite"/>
    </source>
</evidence>
<evidence type="ECO:0000313" key="3">
    <source>
        <dbReference type="Proteomes" id="UP001244341"/>
    </source>
</evidence>
<evidence type="ECO:0000313" key="2">
    <source>
        <dbReference type="EMBL" id="WIA16678.1"/>
    </source>
</evidence>
<gene>
    <name evidence="2" type="ORF">OEZ85_013338</name>
</gene>
<feature type="region of interest" description="Disordered" evidence="1">
    <location>
        <begin position="107"/>
        <end position="136"/>
    </location>
</feature>
<proteinExistence type="predicted"/>
<accession>A0ABY8U5F0</accession>
<dbReference type="EMBL" id="CP126214">
    <property type="protein sequence ID" value="WIA16678.1"/>
    <property type="molecule type" value="Genomic_DNA"/>
</dbReference>
<dbReference type="Proteomes" id="UP001244341">
    <property type="component" value="Chromosome 7b"/>
</dbReference>